<dbReference type="Proteomes" id="UP001174909">
    <property type="component" value="Unassembled WGS sequence"/>
</dbReference>
<protein>
    <submittedName>
        <fullName evidence="1">Uncharacterized protein</fullName>
    </submittedName>
</protein>
<accession>A0AA35X332</accession>
<dbReference type="EMBL" id="CASHTH010003257">
    <property type="protein sequence ID" value="CAI8042324.1"/>
    <property type="molecule type" value="Genomic_DNA"/>
</dbReference>
<reference evidence="1" key="1">
    <citation type="submission" date="2023-03" db="EMBL/GenBank/DDBJ databases">
        <authorList>
            <person name="Steffen K."/>
            <person name="Cardenas P."/>
        </authorList>
    </citation>
    <scope>NUCLEOTIDE SEQUENCE</scope>
</reference>
<comment type="caution">
    <text evidence="1">The sequence shown here is derived from an EMBL/GenBank/DDBJ whole genome shotgun (WGS) entry which is preliminary data.</text>
</comment>
<keyword evidence="2" id="KW-1185">Reference proteome</keyword>
<sequence>MREFNMRCVFKGTLTTPQEKAHSAKTNASTIGVLL</sequence>
<gene>
    <name evidence="1" type="ORF">GBAR_LOCUS23521</name>
</gene>
<evidence type="ECO:0000313" key="2">
    <source>
        <dbReference type="Proteomes" id="UP001174909"/>
    </source>
</evidence>
<proteinExistence type="predicted"/>
<evidence type="ECO:0000313" key="1">
    <source>
        <dbReference type="EMBL" id="CAI8042324.1"/>
    </source>
</evidence>
<organism evidence="1 2">
    <name type="scientific">Geodia barretti</name>
    <name type="common">Barrett's horny sponge</name>
    <dbReference type="NCBI Taxonomy" id="519541"/>
    <lineage>
        <taxon>Eukaryota</taxon>
        <taxon>Metazoa</taxon>
        <taxon>Porifera</taxon>
        <taxon>Demospongiae</taxon>
        <taxon>Heteroscleromorpha</taxon>
        <taxon>Tetractinellida</taxon>
        <taxon>Astrophorina</taxon>
        <taxon>Geodiidae</taxon>
        <taxon>Geodia</taxon>
    </lineage>
</organism>
<dbReference type="AlphaFoldDB" id="A0AA35X332"/>
<name>A0AA35X332_GEOBA</name>